<name>A0ABY1S2P0_9GAMM</name>
<keyword evidence="3" id="KW-1185">Reference proteome</keyword>
<sequence length="89" mass="10354">MDTVQTLLFSTRYPIPACHQQRACAIERAIAHGTPFTQLGGQRIAACPELIRFRLGRQWRLIFRDAQGQLIPHRLISRQAFEAELKRRR</sequence>
<organism evidence="2 3">
    <name type="scientific">Marinobacterium sediminicola</name>
    <dbReference type="NCBI Taxonomy" id="518898"/>
    <lineage>
        <taxon>Bacteria</taxon>
        <taxon>Pseudomonadati</taxon>
        <taxon>Pseudomonadota</taxon>
        <taxon>Gammaproteobacteria</taxon>
        <taxon>Oceanospirillales</taxon>
        <taxon>Oceanospirillaceae</taxon>
        <taxon>Marinobacterium</taxon>
    </lineage>
</organism>
<gene>
    <name evidence="2" type="ORF">SAMN04487964_11393</name>
</gene>
<comment type="caution">
    <text evidence="2">The sequence shown here is derived from an EMBL/GenBank/DDBJ whole genome shotgun (WGS) entry which is preliminary data.</text>
</comment>
<feature type="domain" description="ParE-like toxin" evidence="1">
    <location>
        <begin position="19"/>
        <end position="81"/>
    </location>
</feature>
<dbReference type="EMBL" id="FXWV01000013">
    <property type="protein sequence ID" value="SMR77342.1"/>
    <property type="molecule type" value="Genomic_DNA"/>
</dbReference>
<evidence type="ECO:0000313" key="3">
    <source>
        <dbReference type="Proteomes" id="UP001159257"/>
    </source>
</evidence>
<dbReference type="RefSeq" id="WP_425542805.1">
    <property type="nucleotide sequence ID" value="NZ_BAAAEY010000012.1"/>
</dbReference>
<dbReference type="InterPro" id="IPR056925">
    <property type="entry name" value="ParE-like"/>
</dbReference>
<proteinExistence type="predicted"/>
<reference evidence="2 3" key="1">
    <citation type="submission" date="2017-05" db="EMBL/GenBank/DDBJ databases">
        <authorList>
            <person name="Varghese N."/>
            <person name="Submissions S."/>
        </authorList>
    </citation>
    <scope>NUCLEOTIDE SEQUENCE [LARGE SCALE GENOMIC DNA]</scope>
    <source>
        <strain evidence="2 3">CGMCC 1.7287</strain>
    </source>
</reference>
<accession>A0ABY1S2P0</accession>
<protein>
    <recommendedName>
        <fullName evidence="1">ParE-like toxin domain-containing protein</fullName>
    </recommendedName>
</protein>
<evidence type="ECO:0000259" key="1">
    <source>
        <dbReference type="Pfam" id="PF24732"/>
    </source>
</evidence>
<dbReference type="Proteomes" id="UP001159257">
    <property type="component" value="Unassembled WGS sequence"/>
</dbReference>
<evidence type="ECO:0000313" key="2">
    <source>
        <dbReference type="EMBL" id="SMR77342.1"/>
    </source>
</evidence>
<dbReference type="Pfam" id="PF24732">
    <property type="entry name" value="ParE_like"/>
    <property type="match status" value="1"/>
</dbReference>